<proteinExistence type="predicted"/>
<reference evidence="1" key="1">
    <citation type="submission" date="2014-09" db="EMBL/GenBank/DDBJ databases">
        <authorList>
            <person name="Magalhaes I.L.F."/>
            <person name="Oliveira U."/>
            <person name="Santos F.R."/>
            <person name="Vidigal T.H.D.A."/>
            <person name="Brescovit A.D."/>
            <person name="Santos A.J."/>
        </authorList>
    </citation>
    <scope>NUCLEOTIDE SEQUENCE</scope>
    <source>
        <tissue evidence="1">Shoot tissue taken approximately 20 cm above the soil surface</tissue>
    </source>
</reference>
<protein>
    <submittedName>
        <fullName evidence="1">Uncharacterized protein</fullName>
    </submittedName>
</protein>
<dbReference type="AlphaFoldDB" id="A0A0A8XSS6"/>
<evidence type="ECO:0000313" key="1">
    <source>
        <dbReference type="EMBL" id="JAD14772.1"/>
    </source>
</evidence>
<organism evidence="1">
    <name type="scientific">Arundo donax</name>
    <name type="common">Giant reed</name>
    <name type="synonym">Donax arundinaceus</name>
    <dbReference type="NCBI Taxonomy" id="35708"/>
    <lineage>
        <taxon>Eukaryota</taxon>
        <taxon>Viridiplantae</taxon>
        <taxon>Streptophyta</taxon>
        <taxon>Embryophyta</taxon>
        <taxon>Tracheophyta</taxon>
        <taxon>Spermatophyta</taxon>
        <taxon>Magnoliopsida</taxon>
        <taxon>Liliopsida</taxon>
        <taxon>Poales</taxon>
        <taxon>Poaceae</taxon>
        <taxon>PACMAD clade</taxon>
        <taxon>Arundinoideae</taxon>
        <taxon>Arundineae</taxon>
        <taxon>Arundo</taxon>
    </lineage>
</organism>
<dbReference type="EMBL" id="GBRH01283123">
    <property type="protein sequence ID" value="JAD14772.1"/>
    <property type="molecule type" value="Transcribed_RNA"/>
</dbReference>
<name>A0A0A8XSS6_ARUDO</name>
<reference evidence="1" key="2">
    <citation type="journal article" date="2015" name="Data Brief">
        <title>Shoot transcriptome of the giant reed, Arundo donax.</title>
        <authorList>
            <person name="Barrero R.A."/>
            <person name="Guerrero F.D."/>
            <person name="Moolhuijzen P."/>
            <person name="Goolsby J.A."/>
            <person name="Tidwell J."/>
            <person name="Bellgard S.E."/>
            <person name="Bellgard M.I."/>
        </authorList>
    </citation>
    <scope>NUCLEOTIDE SEQUENCE</scope>
    <source>
        <tissue evidence="1">Shoot tissue taken approximately 20 cm above the soil surface</tissue>
    </source>
</reference>
<accession>A0A0A8XSS6</accession>
<sequence>MYNVAAPGQLCVLRFQSQCSSAWSLEQCWNQNGRCGHPSLAACRSVGRQPTAVAEQCALVEAN</sequence>